<evidence type="ECO:0000256" key="3">
    <source>
        <dbReference type="ARBA" id="ARBA00038471"/>
    </source>
</evidence>
<evidence type="ECO:0000256" key="5">
    <source>
        <dbReference type="SAM" id="SignalP"/>
    </source>
</evidence>
<keyword evidence="1 5" id="KW-0732">Signal</keyword>
<dbReference type="AlphaFoldDB" id="A0A8X8YSJ6"/>
<dbReference type="PANTHER" id="PTHR36710:SF18">
    <property type="entry name" value="PECTINESTERASE INHIBITOR 5-RELATED"/>
    <property type="match status" value="1"/>
</dbReference>
<reference evidence="7" key="2">
    <citation type="submission" date="2020-08" db="EMBL/GenBank/DDBJ databases">
        <title>Plant Genome Project.</title>
        <authorList>
            <person name="Zhang R.-G."/>
        </authorList>
    </citation>
    <scope>NUCLEOTIDE SEQUENCE</scope>
    <source>
        <strain evidence="7">Huo1</strain>
        <tissue evidence="7">Leaf</tissue>
    </source>
</reference>
<evidence type="ECO:0000256" key="1">
    <source>
        <dbReference type="ARBA" id="ARBA00022729"/>
    </source>
</evidence>
<proteinExistence type="inferred from homology"/>
<dbReference type="Pfam" id="PF04043">
    <property type="entry name" value="PMEI"/>
    <property type="match status" value="1"/>
</dbReference>
<feature type="region of interest" description="Disordered" evidence="4">
    <location>
        <begin position="55"/>
        <end position="94"/>
    </location>
</feature>
<dbReference type="InterPro" id="IPR035513">
    <property type="entry name" value="Invertase/methylesterase_inhib"/>
</dbReference>
<evidence type="ECO:0000256" key="2">
    <source>
        <dbReference type="ARBA" id="ARBA00023157"/>
    </source>
</evidence>
<comment type="caution">
    <text evidence="7">The sequence shown here is derived from an EMBL/GenBank/DDBJ whole genome shotgun (WGS) entry which is preliminary data.</text>
</comment>
<dbReference type="PANTHER" id="PTHR36710">
    <property type="entry name" value="PECTINESTERASE INHIBITOR-LIKE"/>
    <property type="match status" value="1"/>
</dbReference>
<name>A0A8X8YSJ6_SALSN</name>
<organism evidence="7">
    <name type="scientific">Salvia splendens</name>
    <name type="common">Scarlet sage</name>
    <dbReference type="NCBI Taxonomy" id="180675"/>
    <lineage>
        <taxon>Eukaryota</taxon>
        <taxon>Viridiplantae</taxon>
        <taxon>Streptophyta</taxon>
        <taxon>Embryophyta</taxon>
        <taxon>Tracheophyta</taxon>
        <taxon>Spermatophyta</taxon>
        <taxon>Magnoliopsida</taxon>
        <taxon>eudicotyledons</taxon>
        <taxon>Gunneridae</taxon>
        <taxon>Pentapetalae</taxon>
        <taxon>asterids</taxon>
        <taxon>lamiids</taxon>
        <taxon>Lamiales</taxon>
        <taxon>Lamiaceae</taxon>
        <taxon>Nepetoideae</taxon>
        <taxon>Mentheae</taxon>
        <taxon>Salviinae</taxon>
        <taxon>Salvia</taxon>
        <taxon>Salvia subgen. Calosphace</taxon>
        <taxon>core Calosphace</taxon>
    </lineage>
</organism>
<dbReference type="SUPFAM" id="SSF101148">
    <property type="entry name" value="Plant invertase/pectin methylesterase inhibitor"/>
    <property type="match status" value="1"/>
</dbReference>
<feature type="domain" description="Pectinesterase inhibitor" evidence="6">
    <location>
        <begin position="90"/>
        <end position="235"/>
    </location>
</feature>
<evidence type="ECO:0000313" key="7">
    <source>
        <dbReference type="EMBL" id="KAG6436975.1"/>
    </source>
</evidence>
<reference evidence="7" key="1">
    <citation type="submission" date="2018-01" db="EMBL/GenBank/DDBJ databases">
        <authorList>
            <person name="Mao J.F."/>
        </authorList>
    </citation>
    <scope>NUCLEOTIDE SEQUENCE</scope>
    <source>
        <strain evidence="7">Huo1</strain>
        <tissue evidence="7">Leaf</tissue>
    </source>
</reference>
<dbReference type="GO" id="GO:0004857">
    <property type="term" value="F:enzyme inhibitor activity"/>
    <property type="evidence" value="ECO:0007669"/>
    <property type="project" value="InterPro"/>
</dbReference>
<keyword evidence="2" id="KW-1015">Disulfide bond</keyword>
<feature type="signal peptide" evidence="5">
    <location>
        <begin position="1"/>
        <end position="26"/>
    </location>
</feature>
<accession>A0A8X8YSJ6</accession>
<dbReference type="InterPro" id="IPR006501">
    <property type="entry name" value="Pectinesterase_inhib_dom"/>
</dbReference>
<dbReference type="SMART" id="SM00856">
    <property type="entry name" value="PMEI"/>
    <property type="match status" value="1"/>
</dbReference>
<sequence>MALNNNLKLFYILFIFSSLLLPNHLAQSPRPGPVSYPGPVLGPSLFEDIDDEIDAQNPSISLPPSSSEGPSIAPSNEYDLSPSNALSGDDPNPALEKICESTDYPILCLSTVAPYLDGETDIQSVLDVAIQAGAEFSKYGQETAQKLAGNPANPPQHSSVLSDCRDGFETAAENYGKAADALAEQDKGTVNSMLSAVITYIGDCHDTISTDSLLYSLTEKLINMTRRRRFGALPLQITVKLHNEPLAAPNPPATTHRRGRLRRNPARAPLEGKNPVIPPPYPWVGTCHATVRSLNYLRAQGITAIFSDVECRKSEQKYLRLNLKQIGRNQNLHRLVRSTACTFPPQ</sequence>
<dbReference type="Gene3D" id="1.20.140.40">
    <property type="entry name" value="Invertase/pectin methylesterase inhibitor family protein"/>
    <property type="match status" value="1"/>
</dbReference>
<evidence type="ECO:0000313" key="8">
    <source>
        <dbReference type="Proteomes" id="UP000298416"/>
    </source>
</evidence>
<feature type="compositionally biased region" description="Polar residues" evidence="4">
    <location>
        <begin position="56"/>
        <end position="69"/>
    </location>
</feature>
<dbReference type="InterPro" id="IPR052421">
    <property type="entry name" value="PCW_Enzyme_Inhibitor"/>
</dbReference>
<comment type="similarity">
    <text evidence="3">Belongs to the PMEI family.</text>
</comment>
<feature type="chain" id="PRO_5036471653" description="Pectinesterase inhibitor domain-containing protein" evidence="5">
    <location>
        <begin position="27"/>
        <end position="346"/>
    </location>
</feature>
<protein>
    <recommendedName>
        <fullName evidence="6">Pectinesterase inhibitor domain-containing protein</fullName>
    </recommendedName>
</protein>
<dbReference type="EMBL" id="PNBA02000001">
    <property type="protein sequence ID" value="KAG6436975.1"/>
    <property type="molecule type" value="Genomic_DNA"/>
</dbReference>
<dbReference type="CDD" id="cd15800">
    <property type="entry name" value="PMEI-like_2"/>
    <property type="match status" value="1"/>
</dbReference>
<dbReference type="NCBIfam" id="TIGR01614">
    <property type="entry name" value="PME_inhib"/>
    <property type="match status" value="1"/>
</dbReference>
<gene>
    <name evidence="7" type="ORF">SASPL_101882</name>
</gene>
<keyword evidence="8" id="KW-1185">Reference proteome</keyword>
<evidence type="ECO:0000259" key="6">
    <source>
        <dbReference type="SMART" id="SM00856"/>
    </source>
</evidence>
<dbReference type="Proteomes" id="UP000298416">
    <property type="component" value="Unassembled WGS sequence"/>
</dbReference>
<evidence type="ECO:0000256" key="4">
    <source>
        <dbReference type="SAM" id="MobiDB-lite"/>
    </source>
</evidence>